<protein>
    <submittedName>
        <fullName evidence="12">ABC transporter ATP-binding protein</fullName>
    </submittedName>
</protein>
<sequence length="596" mass="67768">MKHLSRLNKYFLKYKWWIIPGSIFVVISNIFGVVPAQVIGYAVDLISENIQLFNLFNGFNRQPIIYDIFSSNLLFFALVVIALYLLRGLFLFFMRQTIILMSRHIEFDMKNDIYQHYQELSLGFYRRNNTGDLMNRATEDVNRVRMYVGPAIMYTINTFVLSVLIIWSMFDVNSKLATYCLLPLPFLVIIIYYVNTLVFKKSGKIQERLSDLSSFVQERFSGIRIIKSYVREDYTRNMFEIQSNEYKKDSMSLVKVSALFYPTMLLLIGLSTILTIYIGGIQVMNGSITAGNIAEFIIYINQLTFPVTMLGWVTSLIQRAAASQKRINEFLDIPSDIRSNETAEIELKGNIRFDKVSFTYPDTGIEALKNVSFEINSGEFVAIIGKTGSGKSTLANLMMRMYDVESGVIEIDGMNIKALNLKGYRSQIGFVPQEVFLFSDTIKNNIAFGLNAVTDEEVHAAAKNASVYTNIIDFDEKFETMLGERGITLSGGQKQRVSIARALIKSPKILIFDDCLSAVDTKTEEEILQNLGKIMAGKTSILIAHRISTIKNADKILVLDDGKIIEQGTHNELLRLNGSYTELYNNQLLEEETRTI</sequence>
<dbReference type="EMBL" id="CP157485">
    <property type="protein sequence ID" value="XBO45796.1"/>
    <property type="molecule type" value="Genomic_DNA"/>
</dbReference>
<keyword evidence="8 9" id="KW-0472">Membrane</keyword>
<comment type="subcellular location">
    <subcellularLocation>
        <location evidence="1">Cell membrane</location>
        <topology evidence="1">Multi-pass membrane protein</topology>
    </subcellularLocation>
</comment>
<dbReference type="SUPFAM" id="SSF90123">
    <property type="entry name" value="ABC transporter transmembrane region"/>
    <property type="match status" value="1"/>
</dbReference>
<keyword evidence="4 9" id="KW-0812">Transmembrane</keyword>
<dbReference type="GO" id="GO:0005886">
    <property type="term" value="C:plasma membrane"/>
    <property type="evidence" value="ECO:0007669"/>
    <property type="project" value="UniProtKB-SubCell"/>
</dbReference>
<evidence type="ECO:0000256" key="6">
    <source>
        <dbReference type="ARBA" id="ARBA00022840"/>
    </source>
</evidence>
<dbReference type="PANTHER" id="PTHR43394:SF1">
    <property type="entry name" value="ATP-BINDING CASSETTE SUB-FAMILY B MEMBER 10, MITOCHONDRIAL"/>
    <property type="match status" value="1"/>
</dbReference>
<dbReference type="PROSITE" id="PS50893">
    <property type="entry name" value="ABC_TRANSPORTER_2"/>
    <property type="match status" value="1"/>
</dbReference>
<dbReference type="CDD" id="cd18541">
    <property type="entry name" value="ABC_6TM_TmrB_like"/>
    <property type="match status" value="1"/>
</dbReference>
<feature type="domain" description="ABC transmembrane type-1" evidence="11">
    <location>
        <begin position="21"/>
        <end position="319"/>
    </location>
</feature>
<keyword evidence="3" id="KW-1003">Cell membrane</keyword>
<dbReference type="Pfam" id="PF00664">
    <property type="entry name" value="ABC_membrane"/>
    <property type="match status" value="1"/>
</dbReference>
<feature type="transmembrane region" description="Helical" evidence="9">
    <location>
        <begin position="21"/>
        <end position="43"/>
    </location>
</feature>
<dbReference type="InterPro" id="IPR003439">
    <property type="entry name" value="ABC_transporter-like_ATP-bd"/>
</dbReference>
<dbReference type="PROSITE" id="PS00211">
    <property type="entry name" value="ABC_TRANSPORTER_1"/>
    <property type="match status" value="1"/>
</dbReference>
<gene>
    <name evidence="12" type="ORF">ABEG20_10880</name>
</gene>
<dbReference type="Gene3D" id="3.40.50.300">
    <property type="entry name" value="P-loop containing nucleotide triphosphate hydrolases"/>
    <property type="match status" value="1"/>
</dbReference>
<dbReference type="Gene3D" id="1.20.1560.10">
    <property type="entry name" value="ABC transporter type 1, transmembrane domain"/>
    <property type="match status" value="1"/>
</dbReference>
<keyword evidence="7 9" id="KW-1133">Transmembrane helix</keyword>
<evidence type="ECO:0000256" key="4">
    <source>
        <dbReference type="ARBA" id="ARBA00022692"/>
    </source>
</evidence>
<feature type="transmembrane region" description="Helical" evidence="9">
    <location>
        <begin position="151"/>
        <end position="170"/>
    </location>
</feature>
<evidence type="ECO:0000259" key="10">
    <source>
        <dbReference type="PROSITE" id="PS50893"/>
    </source>
</evidence>
<dbReference type="PANTHER" id="PTHR43394">
    <property type="entry name" value="ATP-DEPENDENT PERMEASE MDL1, MITOCHONDRIAL"/>
    <property type="match status" value="1"/>
</dbReference>
<dbReference type="GO" id="GO:0016887">
    <property type="term" value="F:ATP hydrolysis activity"/>
    <property type="evidence" value="ECO:0007669"/>
    <property type="project" value="InterPro"/>
</dbReference>
<dbReference type="PROSITE" id="PS50929">
    <property type="entry name" value="ABC_TM1F"/>
    <property type="match status" value="1"/>
</dbReference>
<proteinExistence type="predicted"/>
<dbReference type="GO" id="GO:0005524">
    <property type="term" value="F:ATP binding"/>
    <property type="evidence" value="ECO:0007669"/>
    <property type="project" value="UniProtKB-KW"/>
</dbReference>
<keyword evidence="6 12" id="KW-0067">ATP-binding</keyword>
<feature type="transmembrane region" description="Helical" evidence="9">
    <location>
        <begin position="258"/>
        <end position="284"/>
    </location>
</feature>
<evidence type="ECO:0000256" key="7">
    <source>
        <dbReference type="ARBA" id="ARBA00022989"/>
    </source>
</evidence>
<dbReference type="AlphaFoldDB" id="A0AAU7JZF0"/>
<dbReference type="Pfam" id="PF00005">
    <property type="entry name" value="ABC_tran"/>
    <property type="match status" value="1"/>
</dbReference>
<reference evidence="12" key="1">
    <citation type="submission" date="2024-05" db="EMBL/GenBank/DDBJ databases">
        <authorList>
            <person name="Kim S."/>
            <person name="Heo J."/>
            <person name="Choi H."/>
            <person name="Choi Y."/>
            <person name="Kwon S.-W."/>
            <person name="Kim Y."/>
        </authorList>
    </citation>
    <scope>NUCLEOTIDE SEQUENCE</scope>
    <source>
        <strain evidence="12">KACC 23697</strain>
    </source>
</reference>
<evidence type="ECO:0000256" key="5">
    <source>
        <dbReference type="ARBA" id="ARBA00022741"/>
    </source>
</evidence>
<dbReference type="InterPro" id="IPR039421">
    <property type="entry name" value="Type_1_exporter"/>
</dbReference>
<feature type="transmembrane region" description="Helical" evidence="9">
    <location>
        <begin position="176"/>
        <end position="199"/>
    </location>
</feature>
<dbReference type="FunFam" id="3.40.50.300:FF:000221">
    <property type="entry name" value="Multidrug ABC transporter ATP-binding protein"/>
    <property type="match status" value="1"/>
</dbReference>
<accession>A0AAU7JZF0</accession>
<dbReference type="InterPro" id="IPR036640">
    <property type="entry name" value="ABC1_TM_sf"/>
</dbReference>
<evidence type="ECO:0000256" key="8">
    <source>
        <dbReference type="ARBA" id="ARBA00023136"/>
    </source>
</evidence>
<name>A0AAU7JZF0_9SPHI</name>
<dbReference type="SMART" id="SM00382">
    <property type="entry name" value="AAA"/>
    <property type="match status" value="1"/>
</dbReference>
<dbReference type="InterPro" id="IPR027417">
    <property type="entry name" value="P-loop_NTPase"/>
</dbReference>
<evidence type="ECO:0000313" key="12">
    <source>
        <dbReference type="EMBL" id="XBO45796.1"/>
    </source>
</evidence>
<keyword evidence="2" id="KW-0813">Transport</keyword>
<organism evidence="12">
    <name type="scientific">Pedobacter sp. KACC 23697</name>
    <dbReference type="NCBI Taxonomy" id="3149230"/>
    <lineage>
        <taxon>Bacteria</taxon>
        <taxon>Pseudomonadati</taxon>
        <taxon>Bacteroidota</taxon>
        <taxon>Sphingobacteriia</taxon>
        <taxon>Sphingobacteriales</taxon>
        <taxon>Sphingobacteriaceae</taxon>
        <taxon>Pedobacter</taxon>
    </lineage>
</organism>
<dbReference type="InterPro" id="IPR011527">
    <property type="entry name" value="ABC1_TM_dom"/>
</dbReference>
<dbReference type="SUPFAM" id="SSF52540">
    <property type="entry name" value="P-loop containing nucleoside triphosphate hydrolases"/>
    <property type="match status" value="1"/>
</dbReference>
<dbReference type="InterPro" id="IPR003593">
    <property type="entry name" value="AAA+_ATPase"/>
</dbReference>
<evidence type="ECO:0000259" key="11">
    <source>
        <dbReference type="PROSITE" id="PS50929"/>
    </source>
</evidence>
<dbReference type="InterPro" id="IPR017871">
    <property type="entry name" value="ABC_transporter-like_CS"/>
</dbReference>
<keyword evidence="5" id="KW-0547">Nucleotide-binding</keyword>
<evidence type="ECO:0000256" key="1">
    <source>
        <dbReference type="ARBA" id="ARBA00004651"/>
    </source>
</evidence>
<evidence type="ECO:0000256" key="2">
    <source>
        <dbReference type="ARBA" id="ARBA00022448"/>
    </source>
</evidence>
<feature type="domain" description="ABC transporter" evidence="10">
    <location>
        <begin position="351"/>
        <end position="586"/>
    </location>
</feature>
<feature type="transmembrane region" description="Helical" evidence="9">
    <location>
        <begin position="63"/>
        <end position="86"/>
    </location>
</feature>
<evidence type="ECO:0000256" key="9">
    <source>
        <dbReference type="SAM" id="Phobius"/>
    </source>
</evidence>
<dbReference type="GO" id="GO:0015421">
    <property type="term" value="F:ABC-type oligopeptide transporter activity"/>
    <property type="evidence" value="ECO:0007669"/>
    <property type="project" value="TreeGrafter"/>
</dbReference>
<dbReference type="RefSeq" id="WP_406823379.1">
    <property type="nucleotide sequence ID" value="NZ_CP157485.1"/>
</dbReference>
<evidence type="ECO:0000256" key="3">
    <source>
        <dbReference type="ARBA" id="ARBA00022475"/>
    </source>
</evidence>
<feature type="transmembrane region" description="Helical" evidence="9">
    <location>
        <begin position="296"/>
        <end position="317"/>
    </location>
</feature>